<gene>
    <name evidence="1" type="ORF">ELD05_08435</name>
</gene>
<reference evidence="1 2" key="1">
    <citation type="submission" date="2018-12" db="EMBL/GenBank/DDBJ databases">
        <title>Genome sequence from the cellulolytic species, Caldicellulosiruptor changbaiensis.</title>
        <authorList>
            <person name="Blumer-Schuette S.E."/>
            <person name="Mendoza C."/>
        </authorList>
    </citation>
    <scope>NUCLEOTIDE SEQUENCE [LARGE SCALE GENOMIC DNA]</scope>
    <source>
        <strain evidence="1 2">CBS-Z</strain>
    </source>
</reference>
<dbReference type="Proteomes" id="UP000282930">
    <property type="component" value="Chromosome"/>
</dbReference>
<name>A0A3T0D6D6_9FIRM</name>
<dbReference type="RefSeq" id="WP_127352080.1">
    <property type="nucleotide sequence ID" value="NZ_CP034791.1"/>
</dbReference>
<accession>A0A3T0D6D6</accession>
<sequence>MIKRGFRYQTGEIEEVAKLLKEGNIPEVDIDFEREIEEVISDLKAYGFEVAKENSYDYDAVDKIEHPDFMFRLKLIDTATGKTCFVDFYEGPKDEDDGYDEIWWG</sequence>
<evidence type="ECO:0000313" key="1">
    <source>
        <dbReference type="EMBL" id="AZT90670.1"/>
    </source>
</evidence>
<dbReference type="KEGG" id="ccha:ELD05_08435"/>
<organism evidence="1 2">
    <name type="scientific">Caldicellulosiruptor changbaiensis</name>
    <dbReference type="NCBI Taxonomy" id="1222016"/>
    <lineage>
        <taxon>Bacteria</taxon>
        <taxon>Bacillati</taxon>
        <taxon>Bacillota</taxon>
        <taxon>Bacillota incertae sedis</taxon>
        <taxon>Caldicellulosiruptorales</taxon>
        <taxon>Caldicellulosiruptoraceae</taxon>
        <taxon>Caldicellulosiruptor</taxon>
    </lineage>
</organism>
<proteinExistence type="predicted"/>
<keyword evidence="2" id="KW-1185">Reference proteome</keyword>
<dbReference type="EMBL" id="CP034791">
    <property type="protein sequence ID" value="AZT90670.1"/>
    <property type="molecule type" value="Genomic_DNA"/>
</dbReference>
<dbReference type="AlphaFoldDB" id="A0A3T0D6D6"/>
<protein>
    <submittedName>
        <fullName evidence="1">Uncharacterized protein</fullName>
    </submittedName>
</protein>
<evidence type="ECO:0000313" key="2">
    <source>
        <dbReference type="Proteomes" id="UP000282930"/>
    </source>
</evidence>